<keyword evidence="8" id="KW-1185">Reference proteome</keyword>
<dbReference type="GO" id="GO:0030145">
    <property type="term" value="F:manganese ion binding"/>
    <property type="evidence" value="ECO:0007669"/>
    <property type="project" value="InterPro"/>
</dbReference>
<sequence length="478" mass="52811">MNLKIKHLKQLSGERDTAIIVNSQTDLSKFLPEGAAREYLQQRIKREMPLTTVNLYDRTLYFLLDSPQTDLPQRKEYFRKKGYELSKILKSEPVRNIELTTELGKPEDVLALAEGLALSSYEFLKYKSDKSSKVLHNIWLHGTGLVKGVVEELENLIEAVFITRDLVNEPVIYLTAEQFSKEMEELGKEAGFDVEVLNKTKIKSLKMGGLLGVNAGSPNPPTFNILEYKHEKPVNTKPYVLVGKGVVYDTGGLSLKPTTNSMDCMKSDMAGAAAVLGALYAVAKNKLPLHVIVLIPATENRPDGNAITPGDVITMHDGTTVEVLNTDAEGRLILADALSYAKRYEPELVLDMATLTGAAARAIGKEGIVYMGTAGAEVKTQISEAGFDVYERLVEFPMWEEYDEIIQSTVADLKNIGGDSAGAITAGMFLKHFTEYPWLHFDIAGSAFLETGEWNYRGRNGSGVGVRLLYKFLKMQAG</sequence>
<dbReference type="InterPro" id="IPR011356">
    <property type="entry name" value="Leucine_aapep/pepB"/>
</dbReference>
<keyword evidence="2 7" id="KW-0031">Aminopeptidase</keyword>
<evidence type="ECO:0000256" key="2">
    <source>
        <dbReference type="ARBA" id="ARBA00022438"/>
    </source>
</evidence>
<protein>
    <submittedName>
        <fullName evidence="7">Leucyl aminopeptidase</fullName>
    </submittedName>
</protein>
<accession>A0A1I1FDJ9</accession>
<dbReference type="Proteomes" id="UP000199514">
    <property type="component" value="Unassembled WGS sequence"/>
</dbReference>
<dbReference type="Pfam" id="PF00883">
    <property type="entry name" value="Peptidase_M17"/>
    <property type="match status" value="1"/>
</dbReference>
<dbReference type="CDD" id="cd00433">
    <property type="entry name" value="Peptidase_M17"/>
    <property type="match status" value="1"/>
</dbReference>
<dbReference type="OrthoDB" id="9809354at2"/>
<evidence type="ECO:0000256" key="1">
    <source>
        <dbReference type="ARBA" id="ARBA00009528"/>
    </source>
</evidence>
<dbReference type="InterPro" id="IPR000819">
    <property type="entry name" value="Peptidase_M17_C"/>
</dbReference>
<evidence type="ECO:0000313" key="7">
    <source>
        <dbReference type="EMBL" id="SFB95140.1"/>
    </source>
</evidence>
<keyword evidence="4" id="KW-0378">Hydrolase</keyword>
<dbReference type="RefSeq" id="WP_091508105.1">
    <property type="nucleotide sequence ID" value="NZ_FOLE01000002.1"/>
</dbReference>
<dbReference type="InterPro" id="IPR043472">
    <property type="entry name" value="Macro_dom-like"/>
</dbReference>
<keyword evidence="3" id="KW-0645">Protease</keyword>
<dbReference type="Gene3D" id="3.40.220.10">
    <property type="entry name" value="Leucine Aminopeptidase, subunit E, domain 1"/>
    <property type="match status" value="1"/>
</dbReference>
<dbReference type="SUPFAM" id="SSF52949">
    <property type="entry name" value="Macro domain-like"/>
    <property type="match status" value="1"/>
</dbReference>
<evidence type="ECO:0000256" key="5">
    <source>
        <dbReference type="ARBA" id="ARBA00023211"/>
    </source>
</evidence>
<evidence type="ECO:0000259" key="6">
    <source>
        <dbReference type="PROSITE" id="PS00631"/>
    </source>
</evidence>
<gene>
    <name evidence="7" type="ORF">SAMN05421780_10277</name>
</gene>
<comment type="similarity">
    <text evidence="1">Belongs to the peptidase M17 family.</text>
</comment>
<dbReference type="AlphaFoldDB" id="A0A1I1FDJ9"/>
<feature type="domain" description="Cytosol aminopeptidase" evidence="6">
    <location>
        <begin position="325"/>
        <end position="332"/>
    </location>
</feature>
<dbReference type="GO" id="GO:0006508">
    <property type="term" value="P:proteolysis"/>
    <property type="evidence" value="ECO:0007669"/>
    <property type="project" value="UniProtKB-KW"/>
</dbReference>
<dbReference type="PRINTS" id="PR00481">
    <property type="entry name" value="LAMNOPPTDASE"/>
</dbReference>
<dbReference type="STRING" id="927664.SAMN05421780_10277"/>
<dbReference type="EMBL" id="FOLE01000002">
    <property type="protein sequence ID" value="SFB95140.1"/>
    <property type="molecule type" value="Genomic_DNA"/>
</dbReference>
<dbReference type="Gene3D" id="3.40.630.10">
    <property type="entry name" value="Zn peptidases"/>
    <property type="match status" value="1"/>
</dbReference>
<dbReference type="PANTHER" id="PTHR11963:SF23">
    <property type="entry name" value="CYTOSOL AMINOPEPTIDASE"/>
    <property type="match status" value="1"/>
</dbReference>
<name>A0A1I1FDJ9_9BACT</name>
<dbReference type="PANTHER" id="PTHR11963">
    <property type="entry name" value="LEUCINE AMINOPEPTIDASE-RELATED"/>
    <property type="match status" value="1"/>
</dbReference>
<dbReference type="GO" id="GO:0005737">
    <property type="term" value="C:cytoplasm"/>
    <property type="evidence" value="ECO:0007669"/>
    <property type="project" value="InterPro"/>
</dbReference>
<keyword evidence="5" id="KW-0464">Manganese</keyword>
<proteinExistence type="inferred from homology"/>
<dbReference type="GO" id="GO:0070006">
    <property type="term" value="F:metalloaminopeptidase activity"/>
    <property type="evidence" value="ECO:0007669"/>
    <property type="project" value="InterPro"/>
</dbReference>
<evidence type="ECO:0000313" key="8">
    <source>
        <dbReference type="Proteomes" id="UP000199514"/>
    </source>
</evidence>
<reference evidence="7 8" key="1">
    <citation type="submission" date="2016-10" db="EMBL/GenBank/DDBJ databases">
        <authorList>
            <person name="de Groot N.N."/>
        </authorList>
    </citation>
    <scope>NUCLEOTIDE SEQUENCE [LARGE SCALE GENOMIC DNA]</scope>
    <source>
        <strain evidence="7 8">DSM 6793</strain>
    </source>
</reference>
<dbReference type="PROSITE" id="PS00631">
    <property type="entry name" value="CYTOSOL_AP"/>
    <property type="match status" value="1"/>
</dbReference>
<evidence type="ECO:0000256" key="4">
    <source>
        <dbReference type="ARBA" id="ARBA00022801"/>
    </source>
</evidence>
<evidence type="ECO:0000256" key="3">
    <source>
        <dbReference type="ARBA" id="ARBA00022670"/>
    </source>
</evidence>
<dbReference type="SUPFAM" id="SSF53187">
    <property type="entry name" value="Zn-dependent exopeptidases"/>
    <property type="match status" value="1"/>
</dbReference>
<organism evidence="7 8">
    <name type="scientific">Flexibacter flexilis DSM 6793</name>
    <dbReference type="NCBI Taxonomy" id="927664"/>
    <lineage>
        <taxon>Bacteria</taxon>
        <taxon>Pseudomonadati</taxon>
        <taxon>Bacteroidota</taxon>
        <taxon>Cytophagia</taxon>
        <taxon>Cytophagales</taxon>
        <taxon>Flexibacteraceae</taxon>
        <taxon>Flexibacter</taxon>
    </lineage>
</organism>